<sequence length="46" mass="4871">MAQEAADDNPLATEAGGRAQAMLEVRPRNQWMLAAMDGGPLEWSGG</sequence>
<gene>
    <name evidence="1" type="ORF">DB30_07698</name>
</gene>
<dbReference type="AlphaFoldDB" id="A0A0C2A5G3"/>
<accession>A0A0C2A5G3</accession>
<organism evidence="1 2">
    <name type="scientific">Enhygromyxa salina</name>
    <dbReference type="NCBI Taxonomy" id="215803"/>
    <lineage>
        <taxon>Bacteria</taxon>
        <taxon>Pseudomonadati</taxon>
        <taxon>Myxococcota</taxon>
        <taxon>Polyangia</taxon>
        <taxon>Nannocystales</taxon>
        <taxon>Nannocystaceae</taxon>
        <taxon>Enhygromyxa</taxon>
    </lineage>
</organism>
<protein>
    <submittedName>
        <fullName evidence="1">Uncharacterized protein</fullName>
    </submittedName>
</protein>
<dbReference type="EMBL" id="JMCC02000009">
    <property type="protein sequence ID" value="KIG18683.1"/>
    <property type="molecule type" value="Genomic_DNA"/>
</dbReference>
<comment type="caution">
    <text evidence="1">The sequence shown here is derived from an EMBL/GenBank/DDBJ whole genome shotgun (WGS) entry which is preliminary data.</text>
</comment>
<evidence type="ECO:0000313" key="2">
    <source>
        <dbReference type="Proteomes" id="UP000031599"/>
    </source>
</evidence>
<name>A0A0C2A5G3_9BACT</name>
<reference evidence="1 2" key="1">
    <citation type="submission" date="2014-12" db="EMBL/GenBank/DDBJ databases">
        <title>Genome assembly of Enhygromyxa salina DSM 15201.</title>
        <authorList>
            <person name="Sharma G."/>
            <person name="Subramanian S."/>
        </authorList>
    </citation>
    <scope>NUCLEOTIDE SEQUENCE [LARGE SCALE GENOMIC DNA]</scope>
    <source>
        <strain evidence="1 2">DSM 15201</strain>
    </source>
</reference>
<dbReference type="Proteomes" id="UP000031599">
    <property type="component" value="Unassembled WGS sequence"/>
</dbReference>
<evidence type="ECO:0000313" key="1">
    <source>
        <dbReference type="EMBL" id="KIG18683.1"/>
    </source>
</evidence>
<proteinExistence type="predicted"/>